<evidence type="ECO:0000256" key="5">
    <source>
        <dbReference type="ARBA" id="ARBA00022617"/>
    </source>
</evidence>
<dbReference type="GO" id="GO:0004497">
    <property type="term" value="F:monooxygenase activity"/>
    <property type="evidence" value="ECO:0007669"/>
    <property type="project" value="UniProtKB-KW"/>
</dbReference>
<comment type="subcellular location">
    <subcellularLocation>
        <location evidence="3">Endoplasmic reticulum membrane</location>
        <topology evidence="3">Peripheral membrane protein</topology>
    </subcellularLocation>
    <subcellularLocation>
        <location evidence="2">Microsome membrane</location>
        <topology evidence="2">Peripheral membrane protein</topology>
    </subcellularLocation>
</comment>
<evidence type="ECO:0000256" key="6">
    <source>
        <dbReference type="ARBA" id="ARBA00022723"/>
    </source>
</evidence>
<keyword evidence="15" id="KW-1133">Transmembrane helix</keyword>
<dbReference type="GO" id="GO:0005789">
    <property type="term" value="C:endoplasmic reticulum membrane"/>
    <property type="evidence" value="ECO:0007669"/>
    <property type="project" value="UniProtKB-SubCell"/>
</dbReference>
<comment type="similarity">
    <text evidence="4 14">Belongs to the cytochrome P450 family.</text>
</comment>
<dbReference type="CDD" id="cd20628">
    <property type="entry name" value="CYP4"/>
    <property type="match status" value="1"/>
</dbReference>
<evidence type="ECO:0000256" key="15">
    <source>
        <dbReference type="SAM" id="Phobius"/>
    </source>
</evidence>
<keyword evidence="6 13" id="KW-0479">Metal-binding</keyword>
<dbReference type="GO" id="GO:0016705">
    <property type="term" value="F:oxidoreductase activity, acting on paired donors, with incorporation or reduction of molecular oxygen"/>
    <property type="evidence" value="ECO:0007669"/>
    <property type="project" value="InterPro"/>
</dbReference>
<protein>
    <submittedName>
        <fullName evidence="16">Cytochrome P450 CYP4FB2</fullName>
    </submittedName>
</protein>
<evidence type="ECO:0000256" key="9">
    <source>
        <dbReference type="ARBA" id="ARBA00023002"/>
    </source>
</evidence>
<dbReference type="OrthoDB" id="1470350at2759"/>
<dbReference type="Gene3D" id="1.10.630.10">
    <property type="entry name" value="Cytochrome P450"/>
    <property type="match status" value="1"/>
</dbReference>
<dbReference type="InterPro" id="IPR001128">
    <property type="entry name" value="Cyt_P450"/>
</dbReference>
<evidence type="ECO:0000256" key="2">
    <source>
        <dbReference type="ARBA" id="ARBA00004174"/>
    </source>
</evidence>
<evidence type="ECO:0000256" key="13">
    <source>
        <dbReference type="PIRSR" id="PIRSR602401-1"/>
    </source>
</evidence>
<evidence type="ECO:0000256" key="12">
    <source>
        <dbReference type="ARBA" id="ARBA00023136"/>
    </source>
</evidence>
<keyword evidence="8" id="KW-0492">Microsome</keyword>
<evidence type="ECO:0000256" key="4">
    <source>
        <dbReference type="ARBA" id="ARBA00010617"/>
    </source>
</evidence>
<evidence type="ECO:0000256" key="11">
    <source>
        <dbReference type="ARBA" id="ARBA00023033"/>
    </source>
</evidence>
<evidence type="ECO:0000256" key="14">
    <source>
        <dbReference type="RuleBase" id="RU000461"/>
    </source>
</evidence>
<evidence type="ECO:0000313" key="16">
    <source>
        <dbReference type="EMBL" id="AIW80011.1"/>
    </source>
</evidence>
<name>A0A0K0LBB7_NILLU</name>
<dbReference type="PANTHER" id="PTHR24291">
    <property type="entry name" value="CYTOCHROME P450 FAMILY 4"/>
    <property type="match status" value="1"/>
</dbReference>
<accession>A0A0K0LBB7</accession>
<evidence type="ECO:0000256" key="3">
    <source>
        <dbReference type="ARBA" id="ARBA00004406"/>
    </source>
</evidence>
<dbReference type="PROSITE" id="PS00086">
    <property type="entry name" value="CYTOCHROME_P450"/>
    <property type="match status" value="1"/>
</dbReference>
<comment type="cofactor">
    <cofactor evidence="1 13">
        <name>heme</name>
        <dbReference type="ChEBI" id="CHEBI:30413"/>
    </cofactor>
</comment>
<feature type="transmembrane region" description="Helical" evidence="15">
    <location>
        <begin position="12"/>
        <end position="32"/>
    </location>
</feature>
<dbReference type="AlphaFoldDB" id="A0A0K0LBB7"/>
<keyword evidence="10 13" id="KW-0408">Iron</keyword>
<evidence type="ECO:0000256" key="7">
    <source>
        <dbReference type="ARBA" id="ARBA00022824"/>
    </source>
</evidence>
<keyword evidence="11 14" id="KW-0503">Monooxygenase</keyword>
<dbReference type="InterPro" id="IPR050196">
    <property type="entry name" value="Cytochrome_P450_Monoox"/>
</dbReference>
<organism evidence="16">
    <name type="scientific">Nilaparvata lugens</name>
    <name type="common">Brown planthopper</name>
    <dbReference type="NCBI Taxonomy" id="108931"/>
    <lineage>
        <taxon>Eukaryota</taxon>
        <taxon>Metazoa</taxon>
        <taxon>Ecdysozoa</taxon>
        <taxon>Arthropoda</taxon>
        <taxon>Hexapoda</taxon>
        <taxon>Insecta</taxon>
        <taxon>Pterygota</taxon>
        <taxon>Neoptera</taxon>
        <taxon>Paraneoptera</taxon>
        <taxon>Hemiptera</taxon>
        <taxon>Auchenorrhyncha</taxon>
        <taxon>Fulgoroidea</taxon>
        <taxon>Delphacidae</taxon>
        <taxon>Delphacinae</taxon>
        <taxon>Nilaparvata</taxon>
    </lineage>
</organism>
<dbReference type="SUPFAM" id="SSF48264">
    <property type="entry name" value="Cytochrome P450"/>
    <property type="match status" value="1"/>
</dbReference>
<dbReference type="InterPro" id="IPR017972">
    <property type="entry name" value="Cyt_P450_CS"/>
</dbReference>
<sequence>MFTTVDNISSVRASLVVALLSTVLLLLWKTYYKFIQLGNRIPGIGVWNLAFGLMNQMPKDGPHVGLLGFLMNFVNSHEGEPCRIWLLNELCVILTKPKDIEVVLGNVKIFKKSGHYAMMKRLMGQGLFTADDFAVWRRHRKIITPTLHFNILKDFVPIFYKQATKLANKTKDKEQVNIFSAVGLCTLDSICNTAMGINIFAQDSDNNTFLQDFYSILKVWHTRMTNPWIMLDLMFNVSRYREIHDNAADRMKYFTNEILHLKRDKYGVNKSGVTVRSESRSTAFLDMMLTCWSEHGLSDTELKDEIITLILAGQETTATVNSFALIMLAYHQNIQLKVQEELDSIFEQWRENDCPSFEDLQKMNYLEMVIKETLRLFPALPIIGRALNEDLQVNNVTSPAGSTVGVFLYGTHRDPDLYPSPNDFNPDNFLPERQSKRSNYSFVPFGAGIRNCIGQKYAMVQMKTILSTLLRRYRVSPGSGSPPLDNLQLMITSSLKPKHKINLSFTPRR</sequence>
<feature type="binding site" description="axial binding residue" evidence="13">
    <location>
        <position position="452"/>
    </location>
    <ligand>
        <name>heme</name>
        <dbReference type="ChEBI" id="CHEBI:30413"/>
    </ligand>
    <ligandPart>
        <name>Fe</name>
        <dbReference type="ChEBI" id="CHEBI:18248"/>
    </ligandPart>
</feature>
<keyword evidence="9 14" id="KW-0560">Oxidoreductase</keyword>
<keyword evidence="5 13" id="KW-0349">Heme</keyword>
<proteinExistence type="evidence at transcript level"/>
<dbReference type="PRINTS" id="PR00385">
    <property type="entry name" value="P450"/>
</dbReference>
<dbReference type="InterPro" id="IPR002401">
    <property type="entry name" value="Cyt_P450_E_grp-I"/>
</dbReference>
<dbReference type="PANTHER" id="PTHR24291:SF189">
    <property type="entry name" value="CYTOCHROME P450 4C3-RELATED"/>
    <property type="match status" value="1"/>
</dbReference>
<dbReference type="GO" id="GO:0020037">
    <property type="term" value="F:heme binding"/>
    <property type="evidence" value="ECO:0007669"/>
    <property type="project" value="InterPro"/>
</dbReference>
<keyword evidence="15" id="KW-0812">Transmembrane</keyword>
<dbReference type="GO" id="GO:0005506">
    <property type="term" value="F:iron ion binding"/>
    <property type="evidence" value="ECO:0007669"/>
    <property type="project" value="InterPro"/>
</dbReference>
<reference evidence="16" key="1">
    <citation type="submission" date="2014-07" db="EMBL/GenBank/DDBJ databases">
        <title>A systematic study of Ichneumonosoma Meijere, Pelmatops Enderlein, Pseudopelmatops Shiraki and Soita Walker (Diptera: Tephritidae).</title>
        <authorList>
            <person name="Chen X.-L."/>
            <person name="Norrbom A."/>
            <person name="Zhu C.-D."/>
        </authorList>
    </citation>
    <scope>NUCLEOTIDE SEQUENCE</scope>
</reference>
<dbReference type="InterPro" id="IPR036396">
    <property type="entry name" value="Cyt_P450_sf"/>
</dbReference>
<dbReference type="Pfam" id="PF00067">
    <property type="entry name" value="p450"/>
    <property type="match status" value="1"/>
</dbReference>
<evidence type="ECO:0000256" key="10">
    <source>
        <dbReference type="ARBA" id="ARBA00023004"/>
    </source>
</evidence>
<keyword evidence="7" id="KW-0256">Endoplasmic reticulum</keyword>
<evidence type="ECO:0000256" key="1">
    <source>
        <dbReference type="ARBA" id="ARBA00001971"/>
    </source>
</evidence>
<dbReference type="PRINTS" id="PR00463">
    <property type="entry name" value="EP450I"/>
</dbReference>
<keyword evidence="12 15" id="KW-0472">Membrane</keyword>
<evidence type="ECO:0000256" key="8">
    <source>
        <dbReference type="ARBA" id="ARBA00022848"/>
    </source>
</evidence>
<dbReference type="EMBL" id="KM217048">
    <property type="protein sequence ID" value="AIW80011.1"/>
    <property type="molecule type" value="mRNA"/>
</dbReference>